<evidence type="ECO:0000313" key="10">
    <source>
        <dbReference type="EMBL" id="SDR99561.1"/>
    </source>
</evidence>
<dbReference type="Pfam" id="PF02699">
    <property type="entry name" value="YajC"/>
    <property type="match status" value="1"/>
</dbReference>
<evidence type="ECO:0000313" key="11">
    <source>
        <dbReference type="Proteomes" id="UP000182237"/>
    </source>
</evidence>
<dbReference type="OrthoDB" id="4419940at2"/>
<protein>
    <submittedName>
        <fullName evidence="10">Preprotein translocase subunit YajC</fullName>
    </submittedName>
</protein>
<dbReference type="PANTHER" id="PTHR33909">
    <property type="entry name" value="SEC TRANSLOCON ACCESSORY COMPLEX SUBUNIT YAJC"/>
    <property type="match status" value="1"/>
</dbReference>
<dbReference type="STRING" id="1203190.GCA_000312345_01716"/>
<evidence type="ECO:0000256" key="6">
    <source>
        <dbReference type="ARBA" id="ARBA00022927"/>
    </source>
</evidence>
<evidence type="ECO:0000256" key="3">
    <source>
        <dbReference type="ARBA" id="ARBA00022448"/>
    </source>
</evidence>
<comment type="similarity">
    <text evidence="2">Belongs to the YajC family.</text>
</comment>
<keyword evidence="9" id="KW-0472">Membrane</keyword>
<accession>A0A1H1NKJ1</accession>
<name>A0A1H1NKJ1_9CORY</name>
<keyword evidence="8" id="KW-0811">Translocation</keyword>
<gene>
    <name evidence="10" type="ORF">SAMN04488539_0801</name>
</gene>
<evidence type="ECO:0000256" key="2">
    <source>
        <dbReference type="ARBA" id="ARBA00006742"/>
    </source>
</evidence>
<evidence type="ECO:0000256" key="8">
    <source>
        <dbReference type="ARBA" id="ARBA00023010"/>
    </source>
</evidence>
<evidence type="ECO:0000256" key="9">
    <source>
        <dbReference type="ARBA" id="ARBA00023136"/>
    </source>
</evidence>
<keyword evidence="7" id="KW-1133">Transmembrane helix</keyword>
<comment type="subcellular location">
    <subcellularLocation>
        <location evidence="1">Cell membrane</location>
        <topology evidence="1">Single-pass membrane protein</topology>
    </subcellularLocation>
</comment>
<keyword evidence="3" id="KW-0813">Transport</keyword>
<evidence type="ECO:0000256" key="7">
    <source>
        <dbReference type="ARBA" id="ARBA00022989"/>
    </source>
</evidence>
<reference evidence="10 11" key="1">
    <citation type="submission" date="2016-10" db="EMBL/GenBank/DDBJ databases">
        <authorList>
            <person name="de Groot N.N."/>
        </authorList>
    </citation>
    <scope>NUCLEOTIDE SEQUENCE [LARGE SCALE GENOMIC DNA]</scope>
    <source>
        <strain evidence="10 11">DSM 45434</strain>
    </source>
</reference>
<keyword evidence="11" id="KW-1185">Reference proteome</keyword>
<dbReference type="Proteomes" id="UP000182237">
    <property type="component" value="Chromosome I"/>
</dbReference>
<organism evidence="10 11">
    <name type="scientific">Corynebacterium timonense</name>
    <dbReference type="NCBI Taxonomy" id="441500"/>
    <lineage>
        <taxon>Bacteria</taxon>
        <taxon>Bacillati</taxon>
        <taxon>Actinomycetota</taxon>
        <taxon>Actinomycetes</taxon>
        <taxon>Mycobacteriales</taxon>
        <taxon>Corynebacteriaceae</taxon>
        <taxon>Corynebacterium</taxon>
    </lineage>
</organism>
<evidence type="ECO:0000256" key="1">
    <source>
        <dbReference type="ARBA" id="ARBA00004162"/>
    </source>
</evidence>
<evidence type="ECO:0000256" key="4">
    <source>
        <dbReference type="ARBA" id="ARBA00022475"/>
    </source>
</evidence>
<sequence length="89" mass="9332">MSGLLILVLIVVFMLPSLLLMRKQRAQQAEVAQLRASLAEGDAVITIGGVHGTIVAADESVLGLEVAPGTVITVERTSVAQRAARPEDV</sequence>
<proteinExistence type="inferred from homology"/>
<dbReference type="PANTHER" id="PTHR33909:SF1">
    <property type="entry name" value="SEC TRANSLOCON ACCESSORY COMPLEX SUBUNIT YAJC"/>
    <property type="match status" value="1"/>
</dbReference>
<dbReference type="EMBL" id="LT629765">
    <property type="protein sequence ID" value="SDR99561.1"/>
    <property type="molecule type" value="Genomic_DNA"/>
</dbReference>
<dbReference type="PRINTS" id="PR01853">
    <property type="entry name" value="YAJCTRNLCASE"/>
</dbReference>
<dbReference type="SMART" id="SM01323">
    <property type="entry name" value="YajC"/>
    <property type="match status" value="1"/>
</dbReference>
<dbReference type="NCBIfam" id="TIGR00739">
    <property type="entry name" value="yajC"/>
    <property type="match status" value="1"/>
</dbReference>
<keyword evidence="4" id="KW-1003">Cell membrane</keyword>
<dbReference type="AlphaFoldDB" id="A0A1H1NKJ1"/>
<evidence type="ECO:0000256" key="5">
    <source>
        <dbReference type="ARBA" id="ARBA00022692"/>
    </source>
</evidence>
<dbReference type="RefSeq" id="WP_019194518.1">
    <property type="nucleotide sequence ID" value="NZ_LT629765.1"/>
</dbReference>
<dbReference type="GO" id="GO:0015031">
    <property type="term" value="P:protein transport"/>
    <property type="evidence" value="ECO:0007669"/>
    <property type="project" value="UniProtKB-KW"/>
</dbReference>
<keyword evidence="6" id="KW-0653">Protein transport</keyword>
<dbReference type="InterPro" id="IPR003849">
    <property type="entry name" value="Preprotein_translocase_YajC"/>
</dbReference>
<keyword evidence="5" id="KW-0812">Transmembrane</keyword>
<dbReference type="GO" id="GO:0005886">
    <property type="term" value="C:plasma membrane"/>
    <property type="evidence" value="ECO:0007669"/>
    <property type="project" value="UniProtKB-SubCell"/>
</dbReference>